<proteinExistence type="predicted"/>
<keyword evidence="3" id="KW-1185">Reference proteome</keyword>
<organism evidence="2 3">
    <name type="scientific">Aquamicrobium segne</name>
    <dbReference type="NCBI Taxonomy" id="469547"/>
    <lineage>
        <taxon>Bacteria</taxon>
        <taxon>Pseudomonadati</taxon>
        <taxon>Pseudomonadota</taxon>
        <taxon>Alphaproteobacteria</taxon>
        <taxon>Hyphomicrobiales</taxon>
        <taxon>Phyllobacteriaceae</taxon>
        <taxon>Aquamicrobium</taxon>
    </lineage>
</organism>
<reference evidence="3" key="1">
    <citation type="journal article" date="2019" name="Int. J. Syst. Evol. Microbiol.">
        <title>The Global Catalogue of Microorganisms (GCM) 10K type strain sequencing project: providing services to taxonomists for standard genome sequencing and annotation.</title>
        <authorList>
            <consortium name="The Broad Institute Genomics Platform"/>
            <consortium name="The Broad Institute Genome Sequencing Center for Infectious Disease"/>
            <person name="Wu L."/>
            <person name="Ma J."/>
        </authorList>
    </citation>
    <scope>NUCLEOTIDE SEQUENCE [LARGE SCALE GENOMIC DNA]</scope>
    <source>
        <strain evidence="3">CGMCC 4.1415</strain>
    </source>
</reference>
<dbReference type="RefSeq" id="WP_378230523.1">
    <property type="nucleotide sequence ID" value="NZ_JBHSLL010000051.1"/>
</dbReference>
<feature type="region of interest" description="Disordered" evidence="1">
    <location>
        <begin position="109"/>
        <end position="143"/>
    </location>
</feature>
<evidence type="ECO:0000256" key="1">
    <source>
        <dbReference type="SAM" id="MobiDB-lite"/>
    </source>
</evidence>
<protein>
    <submittedName>
        <fullName evidence="2">Uncharacterized protein</fullName>
    </submittedName>
</protein>
<gene>
    <name evidence="2" type="ORF">ACFPLB_13585</name>
</gene>
<sequence>MDLTERLGAILRALEITEIVYSLNGSGDSGETDLDSVTYRNDPEAHDLPDIPIFISDRGDIRYLPALLENIVSDAPDGDWVNNEGGYGTVYVRPFEDEEALTVECDMAFREDGDYGDDDDYEDEDFDDDDASDMDETTAEVSP</sequence>
<evidence type="ECO:0000313" key="2">
    <source>
        <dbReference type="EMBL" id="MFC5386992.1"/>
    </source>
</evidence>
<dbReference type="EMBL" id="JBHSLL010000051">
    <property type="protein sequence ID" value="MFC5386992.1"/>
    <property type="molecule type" value="Genomic_DNA"/>
</dbReference>
<evidence type="ECO:0000313" key="3">
    <source>
        <dbReference type="Proteomes" id="UP001596016"/>
    </source>
</evidence>
<accession>A0ABW0GZA2</accession>
<name>A0ABW0GZA2_9HYPH</name>
<comment type="caution">
    <text evidence="2">The sequence shown here is derived from an EMBL/GenBank/DDBJ whole genome shotgun (WGS) entry which is preliminary data.</text>
</comment>
<dbReference type="Proteomes" id="UP001596016">
    <property type="component" value="Unassembled WGS sequence"/>
</dbReference>
<feature type="compositionally biased region" description="Acidic residues" evidence="1">
    <location>
        <begin position="114"/>
        <end position="143"/>
    </location>
</feature>